<feature type="compositionally biased region" description="Basic and acidic residues" evidence="1">
    <location>
        <begin position="679"/>
        <end position="690"/>
    </location>
</feature>
<feature type="compositionally biased region" description="Acidic residues" evidence="1">
    <location>
        <begin position="132"/>
        <end position="145"/>
    </location>
</feature>
<feature type="compositionally biased region" description="Low complexity" evidence="1">
    <location>
        <begin position="168"/>
        <end position="198"/>
    </location>
</feature>
<dbReference type="RefSeq" id="XP_004220593.1">
    <property type="nucleotide sequence ID" value="XM_004220545.1"/>
</dbReference>
<feature type="compositionally biased region" description="Basic and acidic residues" evidence="1">
    <location>
        <begin position="559"/>
        <end position="576"/>
    </location>
</feature>
<feature type="compositionally biased region" description="Basic and acidic residues" evidence="1">
    <location>
        <begin position="1415"/>
        <end position="1428"/>
    </location>
</feature>
<organism evidence="2 3">
    <name type="scientific">Plasmodium cynomolgi (strain B)</name>
    <dbReference type="NCBI Taxonomy" id="1120755"/>
    <lineage>
        <taxon>Eukaryota</taxon>
        <taxon>Sar</taxon>
        <taxon>Alveolata</taxon>
        <taxon>Apicomplexa</taxon>
        <taxon>Aconoidasida</taxon>
        <taxon>Haemosporida</taxon>
        <taxon>Plasmodiidae</taxon>
        <taxon>Plasmodium</taxon>
        <taxon>Plasmodium (Plasmodium)</taxon>
    </lineage>
</organism>
<feature type="region of interest" description="Disordered" evidence="1">
    <location>
        <begin position="471"/>
        <end position="576"/>
    </location>
</feature>
<dbReference type="EMBL" id="DF157094">
    <property type="protein sequence ID" value="GAB64626.1"/>
    <property type="molecule type" value="Genomic_DNA"/>
</dbReference>
<dbReference type="OMA" id="HAGICAR"/>
<dbReference type="KEGG" id="pcy:PCYB_021950"/>
<feature type="compositionally biased region" description="Basic and acidic residues" evidence="1">
    <location>
        <begin position="289"/>
        <end position="298"/>
    </location>
</feature>
<keyword evidence="2" id="KW-0378">Hydrolase</keyword>
<feature type="compositionally biased region" description="Basic residues" evidence="1">
    <location>
        <begin position="1081"/>
        <end position="1094"/>
    </location>
</feature>
<sequence>DMRKNNLSKADDVTVKKSCSHYCKGERTRGADGRSGRGGQFEGASFPDRKNSNPANGGARGSGKFSTKNDAKNDAKNSAKNCSKNIAKNSIKNSAKNSVRNSAKNSAKNSVRNSAKNTGKKIGKHISKYIAEDEEEDGDEGEGEILGETQGERKRRGKKKSGKKKSGKNSSGKNSSGKNSSGKNSSGKNSSGKSSSGKDTAERDDRSGNCSSREAGTKNYAQGRRGTLHDDSRAPAPEWHFVRNGRGDEASGHSAGEKQRSSHRSGDSGSNSGCKRGSRRRSSSISVSLRERLSRRDGGPLFGGNVFLASETEGGGSPPSVSPKHNARVVAKSGRAATPSGSHIGSKVSSTSRSDCADRDTPFKKNSKHSHPWGERTMNSNSYSLHDAEDFEDAHQQRYAEEESPPYKESEQRGKKNKKKNSKGINVDLAKKKKKNSSEIHDEGSIHDEKKTSVKDNVYENFIREYQNLQSMFSFNKDKAEGVEGKKDEEEEKEEEHVEQQEEKKKKKKKKKDDPFEGPLSRALDRDVNESLPEDVVSKNHLSTMLATDGYTNSMGEAPPRDAKRGKSSELNRSDKRVESLEQLSYNFGYYNHTESIDKVEIGVVPGKDSLRSRGKGLGGYDDTGSSGVVPIGDNQQGKTHSSGKEDTSWMNEGVTHAHVVEKNRRGQKSGDVDASEEGGGKKNKTEGSSKHARRESSSGSVQRMRQIGILQSGAKGNSHDGETDMNGVRGENSDLLERGDMLEGGDLVERGDLLKHDDLLGKASLSSNKRVPNENNYFEYEANNSKKLLHKNMSSMYSMNESNLTFHQDFFKDILLLNEEKKKKKSSKQHSFDHFDELSYFADVKNEKHSKHRNNSTLQEDEFSKSFSFKREKWGDRKSSSAGKNATGGRMSLRGEEEDEEGEEKEEEKGDDEVERGKATGEDVYREESDDYGDYDGEGAEGGGGYADEDGVGGYADEDGVGGYGDQDGDGDSYGQEDLRDGDYVESPQGASGSHKERKKKKKPHGGEVARKNKNGKVDRVKIVEEKNKPHKRRSVKEKRNSSRTHNNSICSLGEDHFYDDAGDFPYHDGRGRPHDGRGSPHHGRDRPHHGRDRLHDGVIGDDPPDDKLYIDVLDDFRRDDLHKGILAYSDEVQNPEEGANSEKAKKKRKANRRKKEDFREEYMKEFFTSVLDNQIYKKNLNSKDFCHKFAPEGEGQEDAEEKGENERGGEGGDNRGSDRGDNRGSDRGDNRGSDRGDNRGSDRGDNRGSDRGDYRGDGRGDDLGDDRGDMREKHMLKNVSKVIRTENINDEIELLRNEILQTKIAKENLPSAEKKKGAHKIGNSVEMTHRKKKSYDKEEEKRTSFKGNSKGDLRTGKDGSHHNTFASTYAKEDDYYNTFHHERKKRESHVKLRDVNFEEDEKFKKSKGRSRFAGRDTVHSINDEGRSGIPPPTHGNNGNSSGGGGGLHLNKSLEFFSNNFLSLKRLIERKSADTNYDAKREDDYVDKADEEVDMDVKKKKKTPTMIMRTYR</sequence>
<feature type="compositionally biased region" description="Basic residues" evidence="1">
    <location>
        <begin position="118"/>
        <end position="127"/>
    </location>
</feature>
<dbReference type="eggNOG" id="KOG1865">
    <property type="taxonomic scope" value="Eukaryota"/>
</dbReference>
<reference evidence="2 3" key="1">
    <citation type="journal article" date="2012" name="Nat. Genet.">
        <title>Plasmodium cynomolgi genome sequences provide insight into Plasmodium vivax and the monkey malaria clade.</title>
        <authorList>
            <person name="Tachibana S."/>
            <person name="Sullivan S.A."/>
            <person name="Kawai S."/>
            <person name="Nakamura S."/>
            <person name="Kim H.R."/>
            <person name="Goto N."/>
            <person name="Arisue N."/>
            <person name="Palacpac N.M.Q."/>
            <person name="Honma H."/>
            <person name="Yagi M."/>
            <person name="Tougan T."/>
            <person name="Katakai Y."/>
            <person name="Kaneko O."/>
            <person name="Mita T."/>
            <person name="Kita K."/>
            <person name="Yasutomi Y."/>
            <person name="Sutton P.L."/>
            <person name="Shakhbatyan R."/>
            <person name="Horii T."/>
            <person name="Yasunaga T."/>
            <person name="Barnwell J.W."/>
            <person name="Escalante A.A."/>
            <person name="Carlton J.M."/>
            <person name="Tanabe K."/>
        </authorList>
    </citation>
    <scope>NUCLEOTIDE SEQUENCE [LARGE SCALE GENOMIC DNA]</scope>
    <source>
        <strain evidence="2 3">B</strain>
    </source>
</reference>
<feature type="compositionally biased region" description="Basic and acidic residues" evidence="1">
    <location>
        <begin position="495"/>
        <end position="504"/>
    </location>
</feature>
<feature type="compositionally biased region" description="Basic and acidic residues" evidence="1">
    <location>
        <begin position="916"/>
        <end position="928"/>
    </location>
</feature>
<dbReference type="Proteomes" id="UP000006319">
    <property type="component" value="Chromosome 2"/>
</dbReference>
<feature type="compositionally biased region" description="Basic and acidic residues" evidence="1">
    <location>
        <begin position="659"/>
        <end position="672"/>
    </location>
</feature>
<feature type="compositionally biased region" description="Basic and acidic residues" evidence="1">
    <location>
        <begin position="1204"/>
        <end position="1277"/>
    </location>
</feature>
<feature type="compositionally biased region" description="Basic and acidic residues" evidence="1">
    <location>
        <begin position="67"/>
        <end position="77"/>
    </location>
</feature>
<feature type="compositionally biased region" description="Basic and acidic residues" evidence="1">
    <location>
        <begin position="476"/>
        <end position="488"/>
    </location>
</feature>
<feature type="compositionally biased region" description="Acidic residues" evidence="1">
    <location>
        <begin position="948"/>
        <end position="961"/>
    </location>
</feature>
<feature type="compositionally biased region" description="Polar residues" evidence="1">
    <location>
        <begin position="78"/>
        <end position="117"/>
    </location>
</feature>
<feature type="compositionally biased region" description="Basic residues" evidence="1">
    <location>
        <begin position="153"/>
        <end position="167"/>
    </location>
</feature>
<feature type="compositionally biased region" description="Polar residues" evidence="1">
    <location>
        <begin position="339"/>
        <end position="354"/>
    </location>
</feature>
<feature type="compositionally biased region" description="Basic and acidic residues" evidence="1">
    <location>
        <begin position="1055"/>
        <end position="1080"/>
    </location>
</feature>
<feature type="compositionally biased region" description="Basic and acidic residues" evidence="1">
    <location>
        <begin position="1006"/>
        <end position="1029"/>
    </location>
</feature>
<evidence type="ECO:0000313" key="3">
    <source>
        <dbReference type="Proteomes" id="UP000006319"/>
    </source>
</evidence>
<feature type="non-terminal residue" evidence="2">
    <location>
        <position position="1"/>
    </location>
</feature>
<feature type="compositionally biased region" description="Basic and acidic residues" evidence="1">
    <location>
        <begin position="393"/>
        <end position="414"/>
    </location>
</feature>
<feature type="region of interest" description="Disordered" evidence="1">
    <location>
        <begin position="1"/>
        <end position="454"/>
    </location>
</feature>
<feature type="compositionally biased region" description="Basic and acidic residues" evidence="1">
    <location>
        <begin position="1337"/>
        <end position="1363"/>
    </location>
</feature>
<dbReference type="GO" id="GO:0016787">
    <property type="term" value="F:hydrolase activity"/>
    <property type="evidence" value="ECO:0007669"/>
    <property type="project" value="UniProtKB-KW"/>
</dbReference>
<evidence type="ECO:0000256" key="1">
    <source>
        <dbReference type="SAM" id="MobiDB-lite"/>
    </source>
</evidence>
<feature type="compositionally biased region" description="Basic residues" evidence="1">
    <location>
        <begin position="1146"/>
        <end position="1155"/>
    </location>
</feature>
<feature type="region of interest" description="Disordered" evidence="1">
    <location>
        <begin position="875"/>
        <end position="1107"/>
    </location>
</feature>
<feature type="compositionally biased region" description="Polar residues" evidence="1">
    <location>
        <begin position="540"/>
        <end position="555"/>
    </location>
</feature>
<feature type="compositionally biased region" description="Acidic residues" evidence="1">
    <location>
        <begin position="929"/>
        <end position="940"/>
    </location>
</feature>
<accession>K6UCC8</accession>
<feature type="compositionally biased region" description="Basic and acidic residues" evidence="1">
    <location>
        <begin position="245"/>
        <end position="266"/>
    </location>
</feature>
<evidence type="ECO:0000313" key="2">
    <source>
        <dbReference type="EMBL" id="GAB64626.1"/>
    </source>
</evidence>
<protein>
    <submittedName>
        <fullName evidence="2">Ubiquitin carboxyl-terminal hydrolase</fullName>
    </submittedName>
</protein>
<feature type="region of interest" description="Disordered" evidence="1">
    <location>
        <begin position="607"/>
        <end position="732"/>
    </location>
</feature>
<feature type="compositionally biased region" description="Basic and acidic residues" evidence="1">
    <location>
        <begin position="436"/>
        <end position="454"/>
    </location>
</feature>
<dbReference type="VEuPathDB" id="PlasmoDB:PCYB_021950"/>
<name>K6UCC8_PLACD</name>
<feature type="region of interest" description="Disordered" evidence="1">
    <location>
        <begin position="1188"/>
        <end position="1278"/>
    </location>
</feature>
<feature type="region of interest" description="Disordered" evidence="1">
    <location>
        <begin position="1129"/>
        <end position="1162"/>
    </location>
</feature>
<feature type="region of interest" description="Disordered" evidence="1">
    <location>
        <begin position="1312"/>
        <end position="1367"/>
    </location>
</feature>
<dbReference type="GeneID" id="14690919"/>
<feature type="compositionally biased region" description="Acidic residues" evidence="1">
    <location>
        <begin position="897"/>
        <end position="915"/>
    </location>
</feature>
<keyword evidence="3" id="KW-1185">Reference proteome</keyword>
<proteinExistence type="predicted"/>
<gene>
    <name evidence="2" type="ORF">PCYB_021950</name>
</gene>
<feature type="region of interest" description="Disordered" evidence="1">
    <location>
        <begin position="1406"/>
        <end position="1447"/>
    </location>
</feature>
<dbReference type="OrthoDB" id="286820at2759"/>
<feature type="compositionally biased region" description="Basic and acidic residues" evidence="1">
    <location>
        <begin position="23"/>
        <end position="35"/>
    </location>
</feature>